<evidence type="ECO:0000313" key="3">
    <source>
        <dbReference type="Proteomes" id="UP001367508"/>
    </source>
</evidence>
<evidence type="ECO:0000313" key="2">
    <source>
        <dbReference type="EMBL" id="KAK7328652.1"/>
    </source>
</evidence>
<organism evidence="2 3">
    <name type="scientific">Canavalia gladiata</name>
    <name type="common">Sword bean</name>
    <name type="synonym">Dolichos gladiatus</name>
    <dbReference type="NCBI Taxonomy" id="3824"/>
    <lineage>
        <taxon>Eukaryota</taxon>
        <taxon>Viridiplantae</taxon>
        <taxon>Streptophyta</taxon>
        <taxon>Embryophyta</taxon>
        <taxon>Tracheophyta</taxon>
        <taxon>Spermatophyta</taxon>
        <taxon>Magnoliopsida</taxon>
        <taxon>eudicotyledons</taxon>
        <taxon>Gunneridae</taxon>
        <taxon>Pentapetalae</taxon>
        <taxon>rosids</taxon>
        <taxon>fabids</taxon>
        <taxon>Fabales</taxon>
        <taxon>Fabaceae</taxon>
        <taxon>Papilionoideae</taxon>
        <taxon>50 kb inversion clade</taxon>
        <taxon>NPAAA clade</taxon>
        <taxon>indigoferoid/millettioid clade</taxon>
        <taxon>Phaseoleae</taxon>
        <taxon>Canavalia</taxon>
    </lineage>
</organism>
<dbReference type="AlphaFoldDB" id="A0AAN9QB35"/>
<protein>
    <submittedName>
        <fullName evidence="2">Uncharacterized protein</fullName>
    </submittedName>
</protein>
<gene>
    <name evidence="2" type="ORF">VNO77_22766</name>
</gene>
<dbReference type="Proteomes" id="UP001367508">
    <property type="component" value="Unassembled WGS sequence"/>
</dbReference>
<accession>A0AAN9QB35</accession>
<feature type="region of interest" description="Disordered" evidence="1">
    <location>
        <begin position="1"/>
        <end position="33"/>
    </location>
</feature>
<reference evidence="2 3" key="1">
    <citation type="submission" date="2024-01" db="EMBL/GenBank/DDBJ databases">
        <title>The genomes of 5 underutilized Papilionoideae crops provide insights into root nodulation and disease resistanc.</title>
        <authorList>
            <person name="Jiang F."/>
        </authorList>
    </citation>
    <scope>NUCLEOTIDE SEQUENCE [LARGE SCALE GENOMIC DNA]</scope>
    <source>
        <strain evidence="2">LVBAO_FW01</strain>
        <tissue evidence="2">Leaves</tissue>
    </source>
</reference>
<name>A0AAN9QB35_CANGL</name>
<keyword evidence="3" id="KW-1185">Reference proteome</keyword>
<sequence length="67" mass="7186">MLVGNTISTNDTRVHTARGVDSGSKLARQGLGLGSNVAPKSSLSWVPSYLTHRAGSEWEKSRCCKEP</sequence>
<dbReference type="EMBL" id="JAYMYQ010000005">
    <property type="protein sequence ID" value="KAK7328652.1"/>
    <property type="molecule type" value="Genomic_DNA"/>
</dbReference>
<comment type="caution">
    <text evidence="2">The sequence shown here is derived from an EMBL/GenBank/DDBJ whole genome shotgun (WGS) entry which is preliminary data.</text>
</comment>
<proteinExistence type="predicted"/>
<feature type="compositionally biased region" description="Polar residues" evidence="1">
    <location>
        <begin position="1"/>
        <end position="11"/>
    </location>
</feature>
<evidence type="ECO:0000256" key="1">
    <source>
        <dbReference type="SAM" id="MobiDB-lite"/>
    </source>
</evidence>